<protein>
    <submittedName>
        <fullName evidence="4">Uncharacterized protein</fullName>
    </submittedName>
</protein>
<evidence type="ECO:0000313" key="5">
    <source>
        <dbReference type="Proteomes" id="UP001356427"/>
    </source>
</evidence>
<dbReference type="GO" id="GO:0007399">
    <property type="term" value="P:nervous system development"/>
    <property type="evidence" value="ECO:0007669"/>
    <property type="project" value="UniProtKB-ARBA"/>
</dbReference>
<gene>
    <name evidence="4" type="ORF">J4Q44_G00262450</name>
</gene>
<dbReference type="InterPro" id="IPR014756">
    <property type="entry name" value="Ig_E-set"/>
</dbReference>
<dbReference type="Gene3D" id="2.60.40.10">
    <property type="entry name" value="Immunoglobulins"/>
    <property type="match status" value="2"/>
</dbReference>
<evidence type="ECO:0000256" key="3">
    <source>
        <dbReference type="PROSITE-ProRule" id="PRU00087"/>
    </source>
</evidence>
<organism evidence="4 5">
    <name type="scientific">Coregonus suidteri</name>
    <dbReference type="NCBI Taxonomy" id="861788"/>
    <lineage>
        <taxon>Eukaryota</taxon>
        <taxon>Metazoa</taxon>
        <taxon>Chordata</taxon>
        <taxon>Craniata</taxon>
        <taxon>Vertebrata</taxon>
        <taxon>Euteleostomi</taxon>
        <taxon>Actinopterygii</taxon>
        <taxon>Neopterygii</taxon>
        <taxon>Teleostei</taxon>
        <taxon>Protacanthopterygii</taxon>
        <taxon>Salmoniformes</taxon>
        <taxon>Salmonidae</taxon>
        <taxon>Coregoninae</taxon>
        <taxon>Coregonus</taxon>
    </lineage>
</organism>
<evidence type="ECO:0000313" key="4">
    <source>
        <dbReference type="EMBL" id="KAK6303791.1"/>
    </source>
</evidence>
<dbReference type="InterPro" id="IPR001298">
    <property type="entry name" value="Filamin/ABP280_rpt"/>
</dbReference>
<dbReference type="SMART" id="SM00557">
    <property type="entry name" value="IG_FLMN"/>
    <property type="match status" value="1"/>
</dbReference>
<keyword evidence="5" id="KW-1185">Reference proteome</keyword>
<reference evidence="4 5" key="1">
    <citation type="submission" date="2021-04" db="EMBL/GenBank/DDBJ databases">
        <authorList>
            <person name="De Guttry C."/>
            <person name="Zahm M."/>
            <person name="Klopp C."/>
            <person name="Cabau C."/>
            <person name="Louis A."/>
            <person name="Berthelot C."/>
            <person name="Parey E."/>
            <person name="Roest Crollius H."/>
            <person name="Montfort J."/>
            <person name="Robinson-Rechavi M."/>
            <person name="Bucao C."/>
            <person name="Bouchez O."/>
            <person name="Gislard M."/>
            <person name="Lluch J."/>
            <person name="Milhes M."/>
            <person name="Lampietro C."/>
            <person name="Lopez Roques C."/>
            <person name="Donnadieu C."/>
            <person name="Braasch I."/>
            <person name="Desvignes T."/>
            <person name="Postlethwait J."/>
            <person name="Bobe J."/>
            <person name="Wedekind C."/>
            <person name="Guiguen Y."/>
        </authorList>
    </citation>
    <scope>NUCLEOTIDE SEQUENCE [LARGE SCALE GENOMIC DNA]</scope>
    <source>
        <strain evidence="4">Cs_M1</strain>
        <tissue evidence="4">Blood</tissue>
    </source>
</reference>
<sequence>MLGFAIEGLSKARFECDDQDDGLCDVRFWPTEPGKYAVHVTCDEDEIEDNPFMSHISPNKNKCYPHKVKVYGTGGIDEVPVNVEVVRKELGLYTCYYTPTTLAKHTICVTWGGVSVPGSPFRVKAYGPCLKGGFEGTLKWDILTGMLHLSGGFSLSGYQVCR</sequence>
<dbReference type="InterPro" id="IPR017868">
    <property type="entry name" value="Filamin/ABP280_repeat-like"/>
</dbReference>
<comment type="similarity">
    <text evidence="1">Belongs to the filamin family.</text>
</comment>
<dbReference type="EMBL" id="JAGTTL010000024">
    <property type="protein sequence ID" value="KAK6303791.1"/>
    <property type="molecule type" value="Genomic_DNA"/>
</dbReference>
<dbReference type="Proteomes" id="UP001356427">
    <property type="component" value="Unassembled WGS sequence"/>
</dbReference>
<proteinExistence type="inferred from homology"/>
<dbReference type="GO" id="GO:0051015">
    <property type="term" value="F:actin filament binding"/>
    <property type="evidence" value="ECO:0007669"/>
    <property type="project" value="InterPro"/>
</dbReference>
<dbReference type="InterPro" id="IPR044801">
    <property type="entry name" value="Filamin"/>
</dbReference>
<dbReference type="AlphaFoldDB" id="A0AAN8LHJ0"/>
<feature type="repeat" description="Filamin" evidence="3">
    <location>
        <begin position="67"/>
        <end position="125"/>
    </location>
</feature>
<dbReference type="PROSITE" id="PS50194">
    <property type="entry name" value="FILAMIN_REPEAT"/>
    <property type="match status" value="2"/>
</dbReference>
<accession>A0AAN8LHJ0</accession>
<dbReference type="SUPFAM" id="SSF81296">
    <property type="entry name" value="E set domains"/>
    <property type="match status" value="2"/>
</dbReference>
<dbReference type="PANTHER" id="PTHR38537">
    <property type="entry name" value="JITTERBUG, ISOFORM N"/>
    <property type="match status" value="1"/>
</dbReference>
<name>A0AAN8LHJ0_9TELE</name>
<feature type="repeat" description="Filamin" evidence="3">
    <location>
        <begin position="1"/>
        <end position="56"/>
    </location>
</feature>
<dbReference type="Pfam" id="PF00630">
    <property type="entry name" value="Filamin"/>
    <property type="match status" value="2"/>
</dbReference>
<evidence type="ECO:0000256" key="1">
    <source>
        <dbReference type="ARBA" id="ARBA00009238"/>
    </source>
</evidence>
<comment type="caution">
    <text evidence="4">The sequence shown here is derived from an EMBL/GenBank/DDBJ whole genome shotgun (WGS) entry which is preliminary data.</text>
</comment>
<keyword evidence="2" id="KW-0677">Repeat</keyword>
<dbReference type="InterPro" id="IPR013783">
    <property type="entry name" value="Ig-like_fold"/>
</dbReference>
<dbReference type="GO" id="GO:0030036">
    <property type="term" value="P:actin cytoskeleton organization"/>
    <property type="evidence" value="ECO:0007669"/>
    <property type="project" value="InterPro"/>
</dbReference>
<dbReference type="PANTHER" id="PTHR38537:SF8">
    <property type="entry name" value="FILAMIN-A"/>
    <property type="match status" value="1"/>
</dbReference>
<evidence type="ECO:0000256" key="2">
    <source>
        <dbReference type="ARBA" id="ARBA00022737"/>
    </source>
</evidence>